<dbReference type="InterPro" id="IPR036388">
    <property type="entry name" value="WH-like_DNA-bd_sf"/>
</dbReference>
<keyword evidence="7" id="KW-0539">Nucleus</keyword>
<evidence type="ECO:0000256" key="2">
    <source>
        <dbReference type="ARBA" id="ARBA00022723"/>
    </source>
</evidence>
<organism evidence="14 15">
    <name type="scientific">Fragariocoptes setiger</name>
    <dbReference type="NCBI Taxonomy" id="1670756"/>
    <lineage>
        <taxon>Eukaryota</taxon>
        <taxon>Metazoa</taxon>
        <taxon>Ecdysozoa</taxon>
        <taxon>Arthropoda</taxon>
        <taxon>Chelicerata</taxon>
        <taxon>Arachnida</taxon>
        <taxon>Acari</taxon>
        <taxon>Acariformes</taxon>
        <taxon>Trombidiformes</taxon>
        <taxon>Prostigmata</taxon>
        <taxon>Eupodina</taxon>
        <taxon>Eriophyoidea</taxon>
        <taxon>Phytoptidae</taxon>
        <taxon>Fragariocoptes</taxon>
    </lineage>
</organism>
<evidence type="ECO:0000313" key="15">
    <source>
        <dbReference type="Proteomes" id="UP000825002"/>
    </source>
</evidence>
<feature type="region of interest" description="Disordered" evidence="9">
    <location>
        <begin position="279"/>
        <end position="307"/>
    </location>
</feature>
<dbReference type="InterPro" id="IPR016827">
    <property type="entry name" value="Ada2/TADA2"/>
</dbReference>
<dbReference type="InterPro" id="IPR041983">
    <property type="entry name" value="ADA2-like_ZZ"/>
</dbReference>
<dbReference type="EMBL" id="JAIFTH010000187">
    <property type="protein sequence ID" value="KAG9510279.1"/>
    <property type="molecule type" value="Genomic_DNA"/>
</dbReference>
<dbReference type="Gene3D" id="1.10.10.10">
    <property type="entry name" value="Winged helix-like DNA-binding domain superfamily/Winged helix DNA-binding domain"/>
    <property type="match status" value="1"/>
</dbReference>
<feature type="compositionally biased region" description="Polar residues" evidence="9">
    <location>
        <begin position="294"/>
        <end position="304"/>
    </location>
</feature>
<evidence type="ECO:0000259" key="13">
    <source>
        <dbReference type="PROSITE" id="PS51294"/>
    </source>
</evidence>
<reference evidence="14 15" key="1">
    <citation type="submission" date="2020-10" db="EMBL/GenBank/DDBJ databases">
        <authorList>
            <person name="Klimov P.B."/>
            <person name="Dyachkov S.M."/>
            <person name="Chetverikov P.E."/>
        </authorList>
    </citation>
    <scope>NUCLEOTIDE SEQUENCE [LARGE SCALE GENOMIC DNA]</scope>
    <source>
        <strain evidence="14">BMOC 18-1129-001#AD2665</strain>
        <tissue evidence="14">Entire mites</tissue>
    </source>
</reference>
<feature type="compositionally biased region" description="Polar residues" evidence="9">
    <location>
        <begin position="463"/>
        <end position="500"/>
    </location>
</feature>
<evidence type="ECO:0000259" key="11">
    <source>
        <dbReference type="PROSITE" id="PS50135"/>
    </source>
</evidence>
<sequence length="573" mass="64959">HPVLLTRGLKWDIKIWRYKSATSPNETCSLEPHPLKLYIVAPYMAVECAYCEEKINAKRGLYVKCDQCQDVNLCLECFSSGAELGDHRRNHPYEIIDCGSFPIIDASWKAHEELALLEAIELYGIGNWSEISSKVGTKTEQECMQRYMNVYVDNYIGQVTWQSVDKDAYKVYDHTCSTHGPLSPSLSMPGPQRAPNLSREHQLKLGYMPKRDDFEKEFDNEAELLVSKLAVNANDDNDLDQALKVAHINMYTDRLKERYRRKRVVLEYNLVNIFFQMHPGEDSSTDRTSTTDSQIQSGGSTHVTSRVEASLNSRNHDTACSSTSDFVFADHLSSDSNHKIISTNSNDKKKDQLSSGSLLSSYFDDLEKTRAEEDMNQLEDKLRVFCQFIPAKTYRQLVKNIVGEKELKFKIKELMRLRRNGVTRIQGDESATSSAKTSPQPKKTSQTQPKITNVALIPDEVSSDTSIQATPNKANPSNKKGNKISSKVTRQSTSDLKSASLPSWRILSESEKKLCKSMNLKPSQYISLKALILKEHGQKKKKGSPQKYSVENVDKAMKKKIVDFLARNNWIKA</sequence>
<evidence type="ECO:0000256" key="7">
    <source>
        <dbReference type="ARBA" id="ARBA00023242"/>
    </source>
</evidence>
<dbReference type="InterPro" id="IPR056267">
    <property type="entry name" value="Ada2b_C"/>
</dbReference>
<dbReference type="InterPro" id="IPR017884">
    <property type="entry name" value="SANT_dom"/>
</dbReference>
<dbReference type="SMART" id="SM00717">
    <property type="entry name" value="SANT"/>
    <property type="match status" value="1"/>
</dbReference>
<evidence type="ECO:0000259" key="12">
    <source>
        <dbReference type="PROSITE" id="PS51293"/>
    </source>
</evidence>
<dbReference type="CDD" id="cd00167">
    <property type="entry name" value="SANT"/>
    <property type="match status" value="1"/>
</dbReference>
<evidence type="ECO:0000256" key="8">
    <source>
        <dbReference type="PROSITE-ProRule" id="PRU00228"/>
    </source>
</evidence>
<feature type="domain" description="ZZ-type" evidence="11">
    <location>
        <begin position="43"/>
        <end position="101"/>
    </location>
</feature>
<evidence type="ECO:0000256" key="1">
    <source>
        <dbReference type="ARBA" id="ARBA00004123"/>
    </source>
</evidence>
<evidence type="ECO:0000256" key="4">
    <source>
        <dbReference type="ARBA" id="ARBA00022833"/>
    </source>
</evidence>
<dbReference type="InterPro" id="IPR000433">
    <property type="entry name" value="Znf_ZZ"/>
</dbReference>
<dbReference type="InterPro" id="IPR001005">
    <property type="entry name" value="SANT/Myb"/>
</dbReference>
<evidence type="ECO:0000256" key="6">
    <source>
        <dbReference type="ARBA" id="ARBA00023163"/>
    </source>
</evidence>
<keyword evidence="2" id="KW-0479">Metal-binding</keyword>
<keyword evidence="3 8" id="KW-0863">Zinc-finger</keyword>
<dbReference type="InterPro" id="IPR055141">
    <property type="entry name" value="TADA2A_B-like_dom"/>
</dbReference>
<dbReference type="PANTHER" id="PTHR12374">
    <property type="entry name" value="TRANSCRIPTIONAL ADAPTOR 2 ADA2 -RELATED"/>
    <property type="match status" value="1"/>
</dbReference>
<dbReference type="InterPro" id="IPR009057">
    <property type="entry name" value="Homeodomain-like_sf"/>
</dbReference>
<accession>A0ABQ7SA30</accession>
<comment type="subcellular location">
    <subcellularLocation>
        <location evidence="1">Nucleus</location>
    </subcellularLocation>
</comment>
<proteinExistence type="predicted"/>
<feature type="domain" description="SANT" evidence="12">
    <location>
        <begin position="103"/>
        <end position="155"/>
    </location>
</feature>
<feature type="domain" description="HTH myb-type" evidence="13">
    <location>
        <begin position="100"/>
        <end position="155"/>
    </location>
</feature>
<dbReference type="InterPro" id="IPR017930">
    <property type="entry name" value="Myb_dom"/>
</dbReference>
<evidence type="ECO:0000259" key="10">
    <source>
        <dbReference type="PROSITE" id="PS50090"/>
    </source>
</evidence>
<dbReference type="Pfam" id="PF22941">
    <property type="entry name" value="TADA2A-like_3rd"/>
    <property type="match status" value="1"/>
</dbReference>
<comment type="caution">
    <text evidence="14">The sequence shown here is derived from an EMBL/GenBank/DDBJ whole genome shotgun (WGS) entry which is preliminary data.</text>
</comment>
<dbReference type="InterPro" id="IPR043145">
    <property type="entry name" value="Znf_ZZ_sf"/>
</dbReference>
<dbReference type="Pfam" id="PF25299">
    <property type="entry name" value="ZZ_ADA2"/>
    <property type="match status" value="1"/>
</dbReference>
<feature type="non-terminal residue" evidence="14">
    <location>
        <position position="1"/>
    </location>
</feature>
<dbReference type="PROSITE" id="PS51293">
    <property type="entry name" value="SANT"/>
    <property type="match status" value="1"/>
</dbReference>
<evidence type="ECO:0000256" key="9">
    <source>
        <dbReference type="SAM" id="MobiDB-lite"/>
    </source>
</evidence>
<dbReference type="PANTHER" id="PTHR12374:SF63">
    <property type="entry name" value="TRANSCRIPTIONAL ADAPTER 2-BETA"/>
    <property type="match status" value="1"/>
</dbReference>
<dbReference type="SUPFAM" id="SSF46689">
    <property type="entry name" value="Homeodomain-like"/>
    <property type="match status" value="2"/>
</dbReference>
<dbReference type="PROSITE" id="PS50090">
    <property type="entry name" value="MYB_LIKE"/>
    <property type="match status" value="1"/>
</dbReference>
<feature type="domain" description="Myb-like" evidence="10">
    <location>
        <begin position="107"/>
        <end position="151"/>
    </location>
</feature>
<feature type="compositionally biased region" description="Polar residues" evidence="9">
    <location>
        <begin position="429"/>
        <end position="451"/>
    </location>
</feature>
<keyword evidence="6" id="KW-0804">Transcription</keyword>
<dbReference type="Proteomes" id="UP000825002">
    <property type="component" value="Unassembled WGS sequence"/>
</dbReference>
<feature type="non-terminal residue" evidence="14">
    <location>
        <position position="573"/>
    </location>
</feature>
<protein>
    <submittedName>
        <fullName evidence="14">Transcriptional adapter 2-beta</fullName>
    </submittedName>
</protein>
<dbReference type="Pfam" id="PF00249">
    <property type="entry name" value="Myb_DNA-binding"/>
    <property type="match status" value="1"/>
</dbReference>
<evidence type="ECO:0000256" key="5">
    <source>
        <dbReference type="ARBA" id="ARBA00023015"/>
    </source>
</evidence>
<evidence type="ECO:0000313" key="14">
    <source>
        <dbReference type="EMBL" id="KAG9510279.1"/>
    </source>
</evidence>
<dbReference type="PROSITE" id="PS51294">
    <property type="entry name" value="HTH_MYB"/>
    <property type="match status" value="1"/>
</dbReference>
<dbReference type="PIRSF" id="PIRSF025024">
    <property type="entry name" value="Transcriptional_adaptor_2"/>
    <property type="match status" value="1"/>
</dbReference>
<keyword evidence="5" id="KW-0805">Transcription regulation</keyword>
<dbReference type="PROSITE" id="PS50135">
    <property type="entry name" value="ZF_ZZ_2"/>
    <property type="match status" value="1"/>
</dbReference>
<name>A0ABQ7SA30_9ACAR</name>
<dbReference type="CDD" id="cd02335">
    <property type="entry name" value="ZZ_ADA2"/>
    <property type="match status" value="1"/>
</dbReference>
<keyword evidence="15" id="KW-1185">Reference proteome</keyword>
<gene>
    <name evidence="14" type="primary">TADA2B</name>
    <name evidence="14" type="ORF">GZH46_01186</name>
</gene>
<evidence type="ECO:0000256" key="3">
    <source>
        <dbReference type="ARBA" id="ARBA00022771"/>
    </source>
</evidence>
<feature type="region of interest" description="Disordered" evidence="9">
    <location>
        <begin position="422"/>
        <end position="500"/>
    </location>
</feature>
<keyword evidence="4" id="KW-0862">Zinc</keyword>
<dbReference type="Pfam" id="PF24533">
    <property type="entry name" value="Tri-helical_Ada2b_C"/>
    <property type="match status" value="1"/>
</dbReference>
<dbReference type="Gene3D" id="1.10.10.60">
    <property type="entry name" value="Homeodomain-like"/>
    <property type="match status" value="1"/>
</dbReference>
<dbReference type="SUPFAM" id="SSF57850">
    <property type="entry name" value="RING/U-box"/>
    <property type="match status" value="1"/>
</dbReference>
<dbReference type="Gene3D" id="3.30.60.90">
    <property type="match status" value="1"/>
</dbReference>